<gene>
    <name evidence="2" type="ORF">HF577_34170</name>
</gene>
<sequence length="122" mass="11540">MQGTGPVGGTGTGGGTGTDRRGESSGISCSDVMGGPDGPDTGTEDGPGAGPTAPGCDDGGGDAEAASGGGEACWGADALAWLAVRVVAASEVVVGVVRMATAQATSTSTVVVDTTASQRRLQ</sequence>
<name>A0ABX1RNZ9_9PSEU</name>
<dbReference type="RefSeq" id="WP_169400135.1">
    <property type="nucleotide sequence ID" value="NZ_BAAAJH010000006.1"/>
</dbReference>
<dbReference type="Proteomes" id="UP001296706">
    <property type="component" value="Unassembled WGS sequence"/>
</dbReference>
<evidence type="ECO:0000313" key="2">
    <source>
        <dbReference type="EMBL" id="NMH82122.1"/>
    </source>
</evidence>
<feature type="compositionally biased region" description="Low complexity" evidence="1">
    <location>
        <begin position="38"/>
        <end position="56"/>
    </location>
</feature>
<comment type="caution">
    <text evidence="2">The sequence shown here is derived from an EMBL/GenBank/DDBJ whole genome shotgun (WGS) entry which is preliminary data.</text>
</comment>
<evidence type="ECO:0000256" key="1">
    <source>
        <dbReference type="SAM" id="MobiDB-lite"/>
    </source>
</evidence>
<organism evidence="2 3">
    <name type="scientific">Pseudonocardia xinjiangensis</name>
    <dbReference type="NCBI Taxonomy" id="75289"/>
    <lineage>
        <taxon>Bacteria</taxon>
        <taxon>Bacillati</taxon>
        <taxon>Actinomycetota</taxon>
        <taxon>Actinomycetes</taxon>
        <taxon>Pseudonocardiales</taxon>
        <taxon>Pseudonocardiaceae</taxon>
        <taxon>Pseudonocardia</taxon>
    </lineage>
</organism>
<reference evidence="2 3" key="1">
    <citation type="submission" date="2020-04" db="EMBL/GenBank/DDBJ databases">
        <authorList>
            <person name="Klaysubun C."/>
            <person name="Duangmal K."/>
            <person name="Lipun K."/>
        </authorList>
    </citation>
    <scope>NUCLEOTIDE SEQUENCE [LARGE SCALE GENOMIC DNA]</scope>
    <source>
        <strain evidence="2 3">JCM 11839</strain>
    </source>
</reference>
<evidence type="ECO:0000313" key="3">
    <source>
        <dbReference type="Proteomes" id="UP001296706"/>
    </source>
</evidence>
<feature type="region of interest" description="Disordered" evidence="1">
    <location>
        <begin position="1"/>
        <end position="70"/>
    </location>
</feature>
<protein>
    <submittedName>
        <fullName evidence="2">Uncharacterized protein</fullName>
    </submittedName>
</protein>
<dbReference type="EMBL" id="JAAXKY010000198">
    <property type="protein sequence ID" value="NMH82122.1"/>
    <property type="molecule type" value="Genomic_DNA"/>
</dbReference>
<accession>A0ABX1RNZ9</accession>
<feature type="compositionally biased region" description="Gly residues" evidence="1">
    <location>
        <begin position="1"/>
        <end position="17"/>
    </location>
</feature>
<proteinExistence type="predicted"/>
<keyword evidence="3" id="KW-1185">Reference proteome</keyword>